<dbReference type="EMBL" id="QBLH01002099">
    <property type="protein sequence ID" value="TGZ49796.1"/>
    <property type="molecule type" value="Genomic_DNA"/>
</dbReference>
<accession>A0A4S2KKR5</accession>
<name>A0A4S2KKR5_9HYME</name>
<keyword evidence="2" id="KW-1185">Reference proteome</keyword>
<comment type="caution">
    <text evidence="1">The sequence shown here is derived from an EMBL/GenBank/DDBJ whole genome shotgun (WGS) entry which is preliminary data.</text>
</comment>
<dbReference type="STRING" id="300112.A0A4S2KKR5"/>
<proteinExistence type="predicted"/>
<dbReference type="AlphaFoldDB" id="A0A4S2KKR5"/>
<sequence>MRIWLLPSDYGSCNFMCFHLNTACDSWISTNKRPITIYDIPSILATALPRATTPENITAGFRATGIYPLDPEIFTDADFMPSYVTDRPAPSAPPTEPQIDADNNLEIERATTSFSYLLPNLFKRAIGLYVETQMVARPNNFSEYGRQVRFFAPRYSKRNYLRRNVESMWNEIERFNGELDESEYAQRVTPRAQYTFPPSYTAIPFYSIHR</sequence>
<protein>
    <submittedName>
        <fullName evidence="1">Uncharacterized protein</fullName>
    </submittedName>
</protein>
<evidence type="ECO:0000313" key="1">
    <source>
        <dbReference type="EMBL" id="TGZ49796.1"/>
    </source>
</evidence>
<evidence type="ECO:0000313" key="2">
    <source>
        <dbReference type="Proteomes" id="UP000310200"/>
    </source>
</evidence>
<dbReference type="Proteomes" id="UP000310200">
    <property type="component" value="Unassembled WGS sequence"/>
</dbReference>
<reference evidence="1 2" key="1">
    <citation type="journal article" date="2019" name="Philos. Trans. R. Soc. Lond., B, Biol. Sci.">
        <title>Ant behaviour and brain gene expression of defending hosts depend on the ecological success of the intruding social parasite.</title>
        <authorList>
            <person name="Kaur R."/>
            <person name="Stoldt M."/>
            <person name="Jongepier E."/>
            <person name="Feldmeyer B."/>
            <person name="Menzel F."/>
            <person name="Bornberg-Bauer E."/>
            <person name="Foitzik S."/>
        </authorList>
    </citation>
    <scope>NUCLEOTIDE SEQUENCE [LARGE SCALE GENOMIC DNA]</scope>
    <source>
        <tissue evidence="1">Whole body</tissue>
    </source>
</reference>
<organism evidence="1 2">
    <name type="scientific">Temnothorax longispinosus</name>
    <dbReference type="NCBI Taxonomy" id="300112"/>
    <lineage>
        <taxon>Eukaryota</taxon>
        <taxon>Metazoa</taxon>
        <taxon>Ecdysozoa</taxon>
        <taxon>Arthropoda</taxon>
        <taxon>Hexapoda</taxon>
        <taxon>Insecta</taxon>
        <taxon>Pterygota</taxon>
        <taxon>Neoptera</taxon>
        <taxon>Endopterygota</taxon>
        <taxon>Hymenoptera</taxon>
        <taxon>Apocrita</taxon>
        <taxon>Aculeata</taxon>
        <taxon>Formicoidea</taxon>
        <taxon>Formicidae</taxon>
        <taxon>Myrmicinae</taxon>
        <taxon>Temnothorax</taxon>
    </lineage>
</organism>
<gene>
    <name evidence="1" type="ORF">DBV15_12516</name>
</gene>